<protein>
    <submittedName>
        <fullName evidence="2">DUF4198 domain-containing protein</fullName>
    </submittedName>
</protein>
<dbReference type="EMBL" id="CP034563">
    <property type="protein sequence ID" value="AZQ65587.1"/>
    <property type="molecule type" value="Genomic_DNA"/>
</dbReference>
<keyword evidence="1" id="KW-0812">Transmembrane</keyword>
<reference evidence="2 3" key="1">
    <citation type="submission" date="2018-12" db="EMBL/GenBank/DDBJ databases">
        <title>Flammeovirga pectinis sp. nov., isolated from the gut of the Korean scallop, Patinopecten yessoensis.</title>
        <authorList>
            <person name="Bae J.-W."/>
            <person name="Jeong Y.-S."/>
            <person name="Kang W."/>
        </authorList>
    </citation>
    <scope>NUCLEOTIDE SEQUENCE [LARGE SCALE GENOMIC DNA]</scope>
    <source>
        <strain evidence="2 3">L12M1</strain>
    </source>
</reference>
<dbReference type="AlphaFoldDB" id="A0A3S9PBN4"/>
<dbReference type="KEGG" id="fll:EI427_22820"/>
<gene>
    <name evidence="2" type="ORF">EI427_22820</name>
</gene>
<feature type="transmembrane region" description="Helical" evidence="1">
    <location>
        <begin position="281"/>
        <end position="301"/>
    </location>
</feature>
<keyword evidence="1" id="KW-1133">Transmembrane helix</keyword>
<dbReference type="OrthoDB" id="581894at2"/>
<dbReference type="Proteomes" id="UP000267268">
    <property type="component" value="Chromosome 2"/>
</dbReference>
<organism evidence="2 3">
    <name type="scientific">Flammeovirga pectinis</name>
    <dbReference type="NCBI Taxonomy" id="2494373"/>
    <lineage>
        <taxon>Bacteria</taxon>
        <taxon>Pseudomonadati</taxon>
        <taxon>Bacteroidota</taxon>
        <taxon>Cytophagia</taxon>
        <taxon>Cytophagales</taxon>
        <taxon>Flammeovirgaceae</taxon>
        <taxon>Flammeovirga</taxon>
    </lineage>
</organism>
<name>A0A3S9PBN4_9BACT</name>
<evidence type="ECO:0000313" key="2">
    <source>
        <dbReference type="EMBL" id="AZQ65587.1"/>
    </source>
</evidence>
<keyword evidence="1" id="KW-0472">Membrane</keyword>
<evidence type="ECO:0000256" key="1">
    <source>
        <dbReference type="SAM" id="Phobius"/>
    </source>
</evidence>
<dbReference type="InterPro" id="IPR019613">
    <property type="entry name" value="DUF4198"/>
</dbReference>
<accession>A0A3S9PBN4</accession>
<proteinExistence type="predicted"/>
<dbReference type="Pfam" id="PF10670">
    <property type="entry name" value="DUF4198"/>
    <property type="match status" value="1"/>
</dbReference>
<keyword evidence="3" id="KW-1185">Reference proteome</keyword>
<evidence type="ECO:0000313" key="3">
    <source>
        <dbReference type="Proteomes" id="UP000267268"/>
    </source>
</evidence>
<sequence>MLSSHDLYIKMETYFLKPHQEATLSLYNGTFEGSENIISRNRMLDASIVSHGNRQAIDSSKWEDKDSTITQLSFNTGNAGTYVIGVSTKANTLAQSAFDFNVYLKHDGVLDMLSHRFDNALLDQDVVESYQKHVKAIYQVGEVKTDDWNTVLGYPIEFIPVENPYNKNTGETIDIRLLVDGKPVINQLVYANHKGITHTHAAGEAHSHTHGQKLRTNEQGIVTVTLDEGGIYYLRTIHMVEVNNAEVTHESRWATLSFEVTHEHGTHTHLHHPHPHEEEGIPTSGFIVVSIALISLLFIYFKYKG</sequence>